<dbReference type="GO" id="GO:0046872">
    <property type="term" value="F:metal ion binding"/>
    <property type="evidence" value="ECO:0007669"/>
    <property type="project" value="UniProtKB-KW"/>
</dbReference>
<keyword evidence="4" id="KW-0411">Iron-sulfur</keyword>
<dbReference type="InterPro" id="IPR017900">
    <property type="entry name" value="4Fe4S_Fe_S_CS"/>
</dbReference>
<feature type="domain" description="4Fe-4S ferredoxin-type" evidence="5">
    <location>
        <begin position="79"/>
        <end position="108"/>
    </location>
</feature>
<dbReference type="PANTHER" id="PTHR43177">
    <property type="entry name" value="PROTEIN NRFC"/>
    <property type="match status" value="1"/>
</dbReference>
<dbReference type="GO" id="GO:0051539">
    <property type="term" value="F:4 iron, 4 sulfur cluster binding"/>
    <property type="evidence" value="ECO:0007669"/>
    <property type="project" value="UniProtKB-KW"/>
</dbReference>
<comment type="caution">
    <text evidence="6">The sequence shown here is derived from an EMBL/GenBank/DDBJ whole genome shotgun (WGS) entry which is preliminary data.</text>
</comment>
<dbReference type="PROSITE" id="PS51379">
    <property type="entry name" value="4FE4S_FER_2"/>
    <property type="match status" value="2"/>
</dbReference>
<feature type="domain" description="4Fe-4S ferredoxin-type" evidence="5">
    <location>
        <begin position="4"/>
        <end position="33"/>
    </location>
</feature>
<evidence type="ECO:0000259" key="5">
    <source>
        <dbReference type="PROSITE" id="PS51379"/>
    </source>
</evidence>
<dbReference type="PANTHER" id="PTHR43177:SF3">
    <property type="entry name" value="PROTEIN NRFC HOMOLOG"/>
    <property type="match status" value="1"/>
</dbReference>
<evidence type="ECO:0000256" key="2">
    <source>
        <dbReference type="ARBA" id="ARBA00022723"/>
    </source>
</evidence>
<dbReference type="Pfam" id="PF00037">
    <property type="entry name" value="Fer4"/>
    <property type="match status" value="1"/>
</dbReference>
<keyword evidence="2" id="KW-0479">Metal-binding</keyword>
<dbReference type="InterPro" id="IPR050954">
    <property type="entry name" value="ET_IronSulfur_Cluster-Binding"/>
</dbReference>
<evidence type="ECO:0000313" key="6">
    <source>
        <dbReference type="EMBL" id="MPM80356.1"/>
    </source>
</evidence>
<dbReference type="CDD" id="cd16371">
    <property type="entry name" value="DMSOR_beta_like"/>
    <property type="match status" value="1"/>
</dbReference>
<protein>
    <submittedName>
        <fullName evidence="6">Anaerobic dimethyl sulfoxide reductase chain B</fullName>
    </submittedName>
</protein>
<name>A0A645CTD2_9ZZZZ</name>
<accession>A0A645CTD2</accession>
<keyword evidence="3" id="KW-0408">Iron</keyword>
<evidence type="ECO:0000256" key="3">
    <source>
        <dbReference type="ARBA" id="ARBA00023004"/>
    </source>
</evidence>
<dbReference type="AlphaFoldDB" id="A0A645CTD2"/>
<dbReference type="PROSITE" id="PS00198">
    <property type="entry name" value="4FE4S_FER_1"/>
    <property type="match status" value="1"/>
</dbReference>
<gene>
    <name evidence="6" type="primary">dmsB_29</name>
    <name evidence="6" type="ORF">SDC9_127403</name>
</gene>
<dbReference type="Gene3D" id="3.30.70.20">
    <property type="match status" value="3"/>
</dbReference>
<dbReference type="EMBL" id="VSSQ01029993">
    <property type="protein sequence ID" value="MPM80356.1"/>
    <property type="molecule type" value="Genomic_DNA"/>
</dbReference>
<evidence type="ECO:0000256" key="1">
    <source>
        <dbReference type="ARBA" id="ARBA00022485"/>
    </source>
</evidence>
<reference evidence="6" key="1">
    <citation type="submission" date="2019-08" db="EMBL/GenBank/DDBJ databases">
        <authorList>
            <person name="Kucharzyk K."/>
            <person name="Murdoch R.W."/>
            <person name="Higgins S."/>
            <person name="Loffler F."/>
        </authorList>
    </citation>
    <scope>NUCLEOTIDE SEQUENCE</scope>
</reference>
<dbReference type="InterPro" id="IPR017896">
    <property type="entry name" value="4Fe4S_Fe-S-bd"/>
</dbReference>
<proteinExistence type="predicted"/>
<sequence length="187" mass="21121">MYQWRFLIDPSLCIGCRNCEIACRNEFSSKGGERRRWIKTMDNHDNYRGYFLTMSCNHCENPECFRVCPEGTFRKRRDGIVIHDPRKCKGCGTCVKACPFGAIKYSLRTGKVDKCNFCADRLDMNLKPACIEACPTGALRHLPVFVDDPPSALRTVPGFGKILLTRPSTRFLISGNLSGQDSGEVKQ</sequence>
<keyword evidence="1" id="KW-0004">4Fe-4S</keyword>
<organism evidence="6">
    <name type="scientific">bioreactor metagenome</name>
    <dbReference type="NCBI Taxonomy" id="1076179"/>
    <lineage>
        <taxon>unclassified sequences</taxon>
        <taxon>metagenomes</taxon>
        <taxon>ecological metagenomes</taxon>
    </lineage>
</organism>
<dbReference type="Pfam" id="PF13247">
    <property type="entry name" value="Fer4_11"/>
    <property type="match status" value="1"/>
</dbReference>
<evidence type="ECO:0000256" key="4">
    <source>
        <dbReference type="ARBA" id="ARBA00023014"/>
    </source>
</evidence>
<dbReference type="SUPFAM" id="SSF54862">
    <property type="entry name" value="4Fe-4S ferredoxins"/>
    <property type="match status" value="1"/>
</dbReference>